<dbReference type="AlphaFoldDB" id="R7Z6V4"/>
<evidence type="ECO:0000256" key="4">
    <source>
        <dbReference type="ARBA" id="ARBA00022989"/>
    </source>
</evidence>
<dbReference type="STRING" id="1168221.R7Z6V4"/>
<feature type="transmembrane region" description="Helical" evidence="6">
    <location>
        <begin position="130"/>
        <end position="156"/>
    </location>
</feature>
<evidence type="ECO:0000313" key="7">
    <source>
        <dbReference type="EMBL" id="EON69897.1"/>
    </source>
</evidence>
<accession>R7Z6V4</accession>
<feature type="transmembrane region" description="Helical" evidence="6">
    <location>
        <begin position="87"/>
        <end position="109"/>
    </location>
</feature>
<evidence type="ECO:0000256" key="3">
    <source>
        <dbReference type="ARBA" id="ARBA00022692"/>
    </source>
</evidence>
<comment type="subcellular location">
    <subcellularLocation>
        <location evidence="1">Membrane</location>
        <topology evidence="1">Multi-pass membrane protein</topology>
    </subcellularLocation>
</comment>
<keyword evidence="8" id="KW-1185">Reference proteome</keyword>
<proteinExistence type="predicted"/>
<evidence type="ECO:0000313" key="8">
    <source>
        <dbReference type="Proteomes" id="UP000016924"/>
    </source>
</evidence>
<evidence type="ECO:0000256" key="5">
    <source>
        <dbReference type="ARBA" id="ARBA00023136"/>
    </source>
</evidence>
<organism evidence="7 8">
    <name type="scientific">Coniosporium apollinis (strain CBS 100218)</name>
    <name type="common">Rock-inhabiting black yeast</name>
    <dbReference type="NCBI Taxonomy" id="1168221"/>
    <lineage>
        <taxon>Eukaryota</taxon>
        <taxon>Fungi</taxon>
        <taxon>Dikarya</taxon>
        <taxon>Ascomycota</taxon>
        <taxon>Pezizomycotina</taxon>
        <taxon>Dothideomycetes</taxon>
        <taxon>Dothideomycetes incertae sedis</taxon>
        <taxon>Coniosporium</taxon>
    </lineage>
</organism>
<feature type="transmembrane region" description="Helical" evidence="6">
    <location>
        <begin position="36"/>
        <end position="58"/>
    </location>
</feature>
<dbReference type="InterPro" id="IPR002293">
    <property type="entry name" value="AA/rel_permease1"/>
</dbReference>
<name>R7Z6V4_CONA1</name>
<dbReference type="OMA" id="YITILEC"/>
<dbReference type="EMBL" id="JH767638">
    <property type="protein sequence ID" value="EON69897.1"/>
    <property type="molecule type" value="Genomic_DNA"/>
</dbReference>
<dbReference type="Gene3D" id="1.20.1740.10">
    <property type="entry name" value="Amino acid/polyamine transporter I"/>
    <property type="match status" value="1"/>
</dbReference>
<evidence type="ECO:0000256" key="1">
    <source>
        <dbReference type="ARBA" id="ARBA00004141"/>
    </source>
</evidence>
<feature type="non-terminal residue" evidence="7">
    <location>
        <position position="1"/>
    </location>
</feature>
<dbReference type="eggNOG" id="KOG1289">
    <property type="taxonomic scope" value="Eukaryota"/>
</dbReference>
<dbReference type="GeneID" id="19906472"/>
<keyword evidence="5 6" id="KW-0472">Membrane</keyword>
<dbReference type="Pfam" id="PF13520">
    <property type="entry name" value="AA_permease_2"/>
    <property type="match status" value="1"/>
</dbReference>
<reference evidence="8" key="1">
    <citation type="submission" date="2012-06" db="EMBL/GenBank/DDBJ databases">
        <title>The genome sequence of Coniosporium apollinis CBS 100218.</title>
        <authorList>
            <consortium name="The Broad Institute Genome Sequencing Platform"/>
            <person name="Cuomo C."/>
            <person name="Gorbushina A."/>
            <person name="Noack S."/>
            <person name="Walker B."/>
            <person name="Young S.K."/>
            <person name="Zeng Q."/>
            <person name="Gargeya S."/>
            <person name="Fitzgerald M."/>
            <person name="Haas B."/>
            <person name="Abouelleil A."/>
            <person name="Alvarado L."/>
            <person name="Arachchi H.M."/>
            <person name="Berlin A.M."/>
            <person name="Chapman S.B."/>
            <person name="Goldberg J."/>
            <person name="Griggs A."/>
            <person name="Gujja S."/>
            <person name="Hansen M."/>
            <person name="Howarth C."/>
            <person name="Imamovic A."/>
            <person name="Larimer J."/>
            <person name="McCowan C."/>
            <person name="Montmayeur A."/>
            <person name="Murphy C."/>
            <person name="Neiman D."/>
            <person name="Pearson M."/>
            <person name="Priest M."/>
            <person name="Roberts A."/>
            <person name="Saif S."/>
            <person name="Shea T."/>
            <person name="Sisk P."/>
            <person name="Sykes S."/>
            <person name="Wortman J."/>
            <person name="Nusbaum C."/>
            <person name="Birren B."/>
        </authorList>
    </citation>
    <scope>NUCLEOTIDE SEQUENCE [LARGE SCALE GENOMIC DNA]</scope>
    <source>
        <strain evidence="8">CBS 100218</strain>
    </source>
</reference>
<evidence type="ECO:0000256" key="2">
    <source>
        <dbReference type="ARBA" id="ARBA00022448"/>
    </source>
</evidence>
<keyword evidence="2" id="KW-0813">Transport</keyword>
<dbReference type="HOGENOM" id="CLU_004495_4_4_1"/>
<dbReference type="Proteomes" id="UP000016924">
    <property type="component" value="Unassembled WGS sequence"/>
</dbReference>
<dbReference type="GO" id="GO:0016020">
    <property type="term" value="C:membrane"/>
    <property type="evidence" value="ECO:0007669"/>
    <property type="project" value="UniProtKB-SubCell"/>
</dbReference>
<evidence type="ECO:0000256" key="6">
    <source>
        <dbReference type="SAM" id="Phobius"/>
    </source>
</evidence>
<dbReference type="PANTHER" id="PTHR45649:SF5">
    <property type="entry name" value="GABA TRANSPORTER (EUROFUNG)-RELATED"/>
    <property type="match status" value="1"/>
</dbReference>
<dbReference type="OrthoDB" id="3257095at2759"/>
<keyword evidence="3 6" id="KW-0812">Transmembrane</keyword>
<protein>
    <recommendedName>
        <fullName evidence="9">Amino acid permease/ SLC12A domain-containing protein</fullName>
    </recommendedName>
</protein>
<feature type="transmembrane region" description="Helical" evidence="6">
    <location>
        <begin position="162"/>
        <end position="187"/>
    </location>
</feature>
<evidence type="ECO:0008006" key="9">
    <source>
        <dbReference type="Google" id="ProtNLM"/>
    </source>
</evidence>
<dbReference type="GO" id="GO:0022857">
    <property type="term" value="F:transmembrane transporter activity"/>
    <property type="evidence" value="ECO:0007669"/>
    <property type="project" value="InterPro"/>
</dbReference>
<feature type="transmembrane region" description="Helical" evidence="6">
    <location>
        <begin position="207"/>
        <end position="227"/>
    </location>
</feature>
<keyword evidence="4 6" id="KW-1133">Transmembrane helix</keyword>
<dbReference type="PANTHER" id="PTHR45649">
    <property type="entry name" value="AMINO-ACID PERMEASE BAT1"/>
    <property type="match status" value="1"/>
</dbReference>
<feature type="transmembrane region" description="Helical" evidence="6">
    <location>
        <begin position="239"/>
        <end position="257"/>
    </location>
</feature>
<dbReference type="RefSeq" id="XP_007785214.1">
    <property type="nucleotide sequence ID" value="XM_007787024.1"/>
</dbReference>
<gene>
    <name evidence="7" type="ORF">W97_09161</name>
</gene>
<sequence>NSNNMRHVLAFPGFDGILHMSNAEVKDPSRKVLQSMVWGVVINAVLAIAFTTCLLFTIGDLDAVLATSYGYPIIEIMYQATRPKAGATALIMLYMVAGGISLFSCLVSVSRLTWAFARDRGLPFSTTLAYVHLTLLILLNSLWLVSGLIVLLQFIIIGSTSAFFAVLSLVTISLYFSQIFPILFLVLRKLRGAHPAYGPWHLGRWGLPINLVALAYATYITIFLPFPPFLPVMPANMNYAGSVLGFFLLLALEDWFVSGHSRFRLAKTEAESAYPED</sequence>